<dbReference type="KEGG" id="aev:EI546_05900"/>
<dbReference type="Proteomes" id="UP000285517">
    <property type="component" value="Chromosome"/>
</dbReference>
<dbReference type="PANTHER" id="PTHR46401:SF2">
    <property type="entry name" value="GLYCOSYLTRANSFERASE WBBK-RELATED"/>
    <property type="match status" value="1"/>
</dbReference>
<dbReference type="SUPFAM" id="SSF53756">
    <property type="entry name" value="UDP-Glycosyltransferase/glycogen phosphorylase"/>
    <property type="match status" value="1"/>
</dbReference>
<proteinExistence type="predicted"/>
<dbReference type="InterPro" id="IPR001296">
    <property type="entry name" value="Glyco_trans_1"/>
</dbReference>
<dbReference type="GO" id="GO:0009103">
    <property type="term" value="P:lipopolysaccharide biosynthetic process"/>
    <property type="evidence" value="ECO:0007669"/>
    <property type="project" value="TreeGrafter"/>
</dbReference>
<dbReference type="CDD" id="cd03794">
    <property type="entry name" value="GT4_WbuB-like"/>
    <property type="match status" value="1"/>
</dbReference>
<dbReference type="GO" id="GO:0016757">
    <property type="term" value="F:glycosyltransferase activity"/>
    <property type="evidence" value="ECO:0007669"/>
    <property type="project" value="InterPro"/>
</dbReference>
<dbReference type="AlphaFoldDB" id="A0A410G1Y2"/>
<organism evidence="3 4">
    <name type="scientific">Aequorivita ciconiae</name>
    <dbReference type="NCBI Taxonomy" id="2494375"/>
    <lineage>
        <taxon>Bacteria</taxon>
        <taxon>Pseudomonadati</taxon>
        <taxon>Bacteroidota</taxon>
        <taxon>Flavobacteriia</taxon>
        <taxon>Flavobacteriales</taxon>
        <taxon>Flavobacteriaceae</taxon>
        <taxon>Aequorivita</taxon>
    </lineage>
</organism>
<keyword evidence="4" id="KW-1185">Reference proteome</keyword>
<dbReference type="Pfam" id="PF00534">
    <property type="entry name" value="Glycos_transf_1"/>
    <property type="match status" value="1"/>
</dbReference>
<dbReference type="PANTHER" id="PTHR46401">
    <property type="entry name" value="GLYCOSYLTRANSFERASE WBBK-RELATED"/>
    <property type="match status" value="1"/>
</dbReference>
<accession>A0A410G1Y2</accession>
<dbReference type="OrthoDB" id="9811902at2"/>
<dbReference type="Gene3D" id="3.40.50.2000">
    <property type="entry name" value="Glycogen Phosphorylase B"/>
    <property type="match status" value="2"/>
</dbReference>
<reference evidence="3 4" key="1">
    <citation type="submission" date="2019-01" db="EMBL/GenBank/DDBJ databases">
        <title>Complete genome sequencing of Aequorivita sp. H23M31.</title>
        <authorList>
            <person name="Bae J.-W."/>
        </authorList>
    </citation>
    <scope>NUCLEOTIDE SEQUENCE [LARGE SCALE GENOMIC DNA]</scope>
    <source>
        <strain evidence="3 4">H23M31</strain>
    </source>
</reference>
<evidence type="ECO:0000259" key="2">
    <source>
        <dbReference type="Pfam" id="PF00534"/>
    </source>
</evidence>
<dbReference type="RefSeq" id="WP_128249676.1">
    <property type="nucleotide sequence ID" value="NZ_CP034951.1"/>
</dbReference>
<keyword evidence="1 3" id="KW-0808">Transferase</keyword>
<gene>
    <name evidence="3" type="ORF">EI546_05900</name>
</gene>
<feature type="domain" description="Glycosyl transferase family 1" evidence="2">
    <location>
        <begin position="195"/>
        <end position="357"/>
    </location>
</feature>
<evidence type="ECO:0000256" key="1">
    <source>
        <dbReference type="ARBA" id="ARBA00022679"/>
    </source>
</evidence>
<name>A0A410G1Y2_9FLAO</name>
<evidence type="ECO:0000313" key="3">
    <source>
        <dbReference type="EMBL" id="QAA81288.1"/>
    </source>
</evidence>
<dbReference type="EMBL" id="CP034951">
    <property type="protein sequence ID" value="QAA81288.1"/>
    <property type="molecule type" value="Genomic_DNA"/>
</dbReference>
<sequence>MKKMVFINQDVAYLMIDLINTFVDRGYECVLITGRLVEVKNPLNEKVRIDKIVKYRKDTVFNRIFTWVYSFFQIWYKVIFKYRKEELFIVGNPPLAPLLPLFCSNGYYQLVFDLDLQRVLDIGFVKKVKPLRILWERIITKVLSDAKGVFTITDGMAKILQQYTIGQQVIVMPLWTTYSDFKPVLRENNSFIKDHHLEDKFVVMYSGNLGLSSGVEPLLEVANRTKNKNILFLIVGEGLRKKDLIKKKEEYRLNNCLFLPWQEPNVLPFSLTSADIAVVSLAGSEANRSIPSKIFNNMAVGNPILAITSKKSDLATLVENYDVGRVFESGEIQEITDFIDMLSADKEMQLFYREQSRATAKKFTSSNTNIIVDAVNRNDLQPTT</sequence>
<evidence type="ECO:0000313" key="4">
    <source>
        <dbReference type="Proteomes" id="UP000285517"/>
    </source>
</evidence>
<protein>
    <submittedName>
        <fullName evidence="3">Glycosyltransferase</fullName>
    </submittedName>
</protein>